<protein>
    <submittedName>
        <fullName evidence="2">Uncharacterized protein</fullName>
    </submittedName>
</protein>
<proteinExistence type="predicted"/>
<keyword evidence="3" id="KW-1185">Reference proteome</keyword>
<accession>A0AAE0JK00</accession>
<dbReference type="GeneID" id="87857666"/>
<gene>
    <name evidence="2" type="ORF">B0H65DRAFT_107309</name>
</gene>
<dbReference type="RefSeq" id="XP_062684357.1">
    <property type="nucleotide sequence ID" value="XM_062820512.1"/>
</dbReference>
<reference evidence="2" key="1">
    <citation type="journal article" date="2023" name="Mol. Phylogenet. Evol.">
        <title>Genome-scale phylogeny and comparative genomics of the fungal order Sordariales.</title>
        <authorList>
            <person name="Hensen N."/>
            <person name="Bonometti L."/>
            <person name="Westerberg I."/>
            <person name="Brannstrom I.O."/>
            <person name="Guillou S."/>
            <person name="Cros-Aarteil S."/>
            <person name="Calhoun S."/>
            <person name="Haridas S."/>
            <person name="Kuo A."/>
            <person name="Mondo S."/>
            <person name="Pangilinan J."/>
            <person name="Riley R."/>
            <person name="LaButti K."/>
            <person name="Andreopoulos B."/>
            <person name="Lipzen A."/>
            <person name="Chen C."/>
            <person name="Yan M."/>
            <person name="Daum C."/>
            <person name="Ng V."/>
            <person name="Clum A."/>
            <person name="Steindorff A."/>
            <person name="Ohm R.A."/>
            <person name="Martin F."/>
            <person name="Silar P."/>
            <person name="Natvig D.O."/>
            <person name="Lalanne C."/>
            <person name="Gautier V."/>
            <person name="Ament-Velasquez S.L."/>
            <person name="Kruys A."/>
            <person name="Hutchinson M.I."/>
            <person name="Powell A.J."/>
            <person name="Barry K."/>
            <person name="Miller A.N."/>
            <person name="Grigoriev I.V."/>
            <person name="Debuchy R."/>
            <person name="Gladieux P."/>
            <person name="Hiltunen Thoren M."/>
            <person name="Johannesson H."/>
        </authorList>
    </citation>
    <scope>NUCLEOTIDE SEQUENCE</scope>
    <source>
        <strain evidence="2">CBS 560.94</strain>
    </source>
</reference>
<dbReference type="AlphaFoldDB" id="A0AAE0JK00"/>
<dbReference type="Proteomes" id="UP001278500">
    <property type="component" value="Unassembled WGS sequence"/>
</dbReference>
<name>A0AAE0JK00_9PEZI</name>
<evidence type="ECO:0000313" key="3">
    <source>
        <dbReference type="Proteomes" id="UP001278500"/>
    </source>
</evidence>
<feature type="region of interest" description="Disordered" evidence="1">
    <location>
        <begin position="36"/>
        <end position="60"/>
    </location>
</feature>
<sequence>MPSSLVPADHHPDFMESDLRQRLHKIVTALFPRQLAQQRPPANQDAHEPRRTTARRSGFPNTEAPFRSLACPWPVVSFFLIKTKRWGNACKVRVLILVHEFIFLSSHSSPLSSQPSCLLLRFAKAFIFIGITHLLIHIQGLKSSMNKAERGVCSAFSINGLPLPTGHFKGQLFMLDFGVPRSLNRPLFYFLILCLIRVPRFDLRSWGWEEGGLLSQPILSAQERRTRMAAVWFSWSRSTAFSQS</sequence>
<comment type="caution">
    <text evidence="2">The sequence shown here is derived from an EMBL/GenBank/DDBJ whole genome shotgun (WGS) entry which is preliminary data.</text>
</comment>
<evidence type="ECO:0000313" key="2">
    <source>
        <dbReference type="EMBL" id="KAK3351062.1"/>
    </source>
</evidence>
<reference evidence="2" key="2">
    <citation type="submission" date="2023-06" db="EMBL/GenBank/DDBJ databases">
        <authorList>
            <consortium name="Lawrence Berkeley National Laboratory"/>
            <person name="Haridas S."/>
            <person name="Hensen N."/>
            <person name="Bonometti L."/>
            <person name="Westerberg I."/>
            <person name="Brannstrom I.O."/>
            <person name="Guillou S."/>
            <person name="Cros-Aarteil S."/>
            <person name="Calhoun S."/>
            <person name="Kuo A."/>
            <person name="Mondo S."/>
            <person name="Pangilinan J."/>
            <person name="Riley R."/>
            <person name="Labutti K."/>
            <person name="Andreopoulos B."/>
            <person name="Lipzen A."/>
            <person name="Chen C."/>
            <person name="Yanf M."/>
            <person name="Daum C."/>
            <person name="Ng V."/>
            <person name="Clum A."/>
            <person name="Steindorff A."/>
            <person name="Ohm R."/>
            <person name="Martin F."/>
            <person name="Silar P."/>
            <person name="Natvig D."/>
            <person name="Lalanne C."/>
            <person name="Gautier V."/>
            <person name="Ament-Velasquez S.L."/>
            <person name="Kruys A."/>
            <person name="Hutchinson M.I."/>
            <person name="Powell A.J."/>
            <person name="Barry K."/>
            <person name="Miller A.N."/>
            <person name="Grigoriev I.V."/>
            <person name="Debuchy R."/>
            <person name="Gladieux P."/>
            <person name="Thoren M.H."/>
            <person name="Johannesson H."/>
        </authorList>
    </citation>
    <scope>NUCLEOTIDE SEQUENCE</scope>
    <source>
        <strain evidence="2">CBS 560.94</strain>
    </source>
</reference>
<organism evidence="2 3">
    <name type="scientific">Neurospora tetraspora</name>
    <dbReference type="NCBI Taxonomy" id="94610"/>
    <lineage>
        <taxon>Eukaryota</taxon>
        <taxon>Fungi</taxon>
        <taxon>Dikarya</taxon>
        <taxon>Ascomycota</taxon>
        <taxon>Pezizomycotina</taxon>
        <taxon>Sordariomycetes</taxon>
        <taxon>Sordariomycetidae</taxon>
        <taxon>Sordariales</taxon>
        <taxon>Sordariaceae</taxon>
        <taxon>Neurospora</taxon>
    </lineage>
</organism>
<evidence type="ECO:0000256" key="1">
    <source>
        <dbReference type="SAM" id="MobiDB-lite"/>
    </source>
</evidence>
<dbReference type="EMBL" id="JAUEPP010000002">
    <property type="protein sequence ID" value="KAK3351062.1"/>
    <property type="molecule type" value="Genomic_DNA"/>
</dbReference>